<reference evidence="8" key="1">
    <citation type="submission" date="2016-10" db="EMBL/GenBank/DDBJ databases">
        <authorList>
            <person name="Varghese N."/>
            <person name="Submissions S."/>
        </authorList>
    </citation>
    <scope>NUCLEOTIDE SEQUENCE [LARGE SCALE GENOMIC DNA]</scope>
    <source>
        <strain evidence="8">CGMCC 1.6763</strain>
    </source>
</reference>
<organism evidence="7 8">
    <name type="scientific">Bhargavaea ginsengi</name>
    <dbReference type="NCBI Taxonomy" id="426757"/>
    <lineage>
        <taxon>Bacteria</taxon>
        <taxon>Bacillati</taxon>
        <taxon>Bacillota</taxon>
        <taxon>Bacilli</taxon>
        <taxon>Bacillales</taxon>
        <taxon>Caryophanaceae</taxon>
        <taxon>Bhargavaea</taxon>
    </lineage>
</organism>
<evidence type="ECO:0000313" key="8">
    <source>
        <dbReference type="Proteomes" id="UP000199200"/>
    </source>
</evidence>
<dbReference type="GO" id="GO:0016987">
    <property type="term" value="F:sigma factor activity"/>
    <property type="evidence" value="ECO:0007669"/>
    <property type="project" value="UniProtKB-KW"/>
</dbReference>
<sequence length="175" mass="19896">MKPNTEDLIMQYEPMISAMLRQLNIRRDHDNFRQAARLALCQACSRYDSNRGHFAPFAYRTIRGAMLDELKKESRHADAGSAVGPEVLEALVGRHGPHADAPLPDDRLPLLREALARLPEEDRLLLTRLFAERMPYAECARIAGISIPGIKKRRERILARLRNQITAMIEEEASV</sequence>
<keyword evidence="2" id="KW-0731">Sigma factor</keyword>
<name>A0A1H6TF62_9BACL</name>
<dbReference type="RefSeq" id="WP_177168231.1">
    <property type="nucleotide sequence ID" value="NZ_FNZF01000001.1"/>
</dbReference>
<dbReference type="GO" id="GO:0006352">
    <property type="term" value="P:DNA-templated transcription initiation"/>
    <property type="evidence" value="ECO:0007669"/>
    <property type="project" value="InterPro"/>
</dbReference>
<evidence type="ECO:0000256" key="1">
    <source>
        <dbReference type="ARBA" id="ARBA00023015"/>
    </source>
</evidence>
<gene>
    <name evidence="7" type="ORF">SAMN04488127_0466</name>
</gene>
<dbReference type="STRING" id="426757.SAMN04488127_0466"/>
<keyword evidence="3" id="KW-0238">DNA-binding</keyword>
<dbReference type="SUPFAM" id="SSF88659">
    <property type="entry name" value="Sigma3 and sigma4 domains of RNA polymerase sigma factors"/>
    <property type="match status" value="1"/>
</dbReference>
<dbReference type="Gene3D" id="1.10.10.10">
    <property type="entry name" value="Winged helix-like DNA-binding domain superfamily/Winged helix DNA-binding domain"/>
    <property type="match status" value="1"/>
</dbReference>
<dbReference type="InterPro" id="IPR013324">
    <property type="entry name" value="RNA_pol_sigma_r3/r4-like"/>
</dbReference>
<dbReference type="InterPro" id="IPR013325">
    <property type="entry name" value="RNA_pol_sigma_r2"/>
</dbReference>
<evidence type="ECO:0000259" key="6">
    <source>
        <dbReference type="Pfam" id="PF08281"/>
    </source>
</evidence>
<protein>
    <submittedName>
        <fullName evidence="7">Sigma-70, region 4</fullName>
    </submittedName>
</protein>
<keyword evidence="8" id="KW-1185">Reference proteome</keyword>
<dbReference type="InterPro" id="IPR013249">
    <property type="entry name" value="RNA_pol_sigma70_r4_t2"/>
</dbReference>
<evidence type="ECO:0000313" key="7">
    <source>
        <dbReference type="EMBL" id="SEI78641.1"/>
    </source>
</evidence>
<accession>A0A1H6TF62</accession>
<keyword evidence="1" id="KW-0805">Transcription regulation</keyword>
<evidence type="ECO:0000256" key="3">
    <source>
        <dbReference type="ARBA" id="ARBA00023125"/>
    </source>
</evidence>
<feature type="domain" description="RNA polymerase sigma-70 region 2" evidence="5">
    <location>
        <begin position="8"/>
        <end position="75"/>
    </location>
</feature>
<feature type="domain" description="RNA polymerase sigma factor 70 region 4 type 2" evidence="6">
    <location>
        <begin position="111"/>
        <end position="161"/>
    </location>
</feature>
<dbReference type="Pfam" id="PF04542">
    <property type="entry name" value="Sigma70_r2"/>
    <property type="match status" value="1"/>
</dbReference>
<dbReference type="PANTHER" id="PTHR30385">
    <property type="entry name" value="SIGMA FACTOR F FLAGELLAR"/>
    <property type="match status" value="1"/>
</dbReference>
<dbReference type="Proteomes" id="UP000199200">
    <property type="component" value="Unassembled WGS sequence"/>
</dbReference>
<evidence type="ECO:0000256" key="4">
    <source>
        <dbReference type="ARBA" id="ARBA00023163"/>
    </source>
</evidence>
<dbReference type="GO" id="GO:0003677">
    <property type="term" value="F:DNA binding"/>
    <property type="evidence" value="ECO:0007669"/>
    <property type="project" value="UniProtKB-KW"/>
</dbReference>
<keyword evidence="4" id="KW-0804">Transcription</keyword>
<dbReference type="SUPFAM" id="SSF88946">
    <property type="entry name" value="Sigma2 domain of RNA polymerase sigma factors"/>
    <property type="match status" value="1"/>
</dbReference>
<dbReference type="InterPro" id="IPR007627">
    <property type="entry name" value="RNA_pol_sigma70_r2"/>
</dbReference>
<proteinExistence type="predicted"/>
<dbReference type="Pfam" id="PF08281">
    <property type="entry name" value="Sigma70_r4_2"/>
    <property type="match status" value="1"/>
</dbReference>
<dbReference type="EMBL" id="FNZF01000001">
    <property type="protein sequence ID" value="SEI78641.1"/>
    <property type="molecule type" value="Genomic_DNA"/>
</dbReference>
<evidence type="ECO:0000256" key="2">
    <source>
        <dbReference type="ARBA" id="ARBA00023082"/>
    </source>
</evidence>
<dbReference type="Gene3D" id="1.10.1740.10">
    <property type="match status" value="1"/>
</dbReference>
<dbReference type="InterPro" id="IPR036388">
    <property type="entry name" value="WH-like_DNA-bd_sf"/>
</dbReference>
<dbReference type="AlphaFoldDB" id="A0A1H6TF62"/>
<dbReference type="PANTHER" id="PTHR30385:SF4">
    <property type="entry name" value="RNA POLYMERASE SIGMA-E FACTOR"/>
    <property type="match status" value="1"/>
</dbReference>
<dbReference type="NCBIfam" id="TIGR02937">
    <property type="entry name" value="sigma70-ECF"/>
    <property type="match status" value="1"/>
</dbReference>
<dbReference type="InterPro" id="IPR014284">
    <property type="entry name" value="RNA_pol_sigma-70_dom"/>
</dbReference>
<evidence type="ECO:0000259" key="5">
    <source>
        <dbReference type="Pfam" id="PF04542"/>
    </source>
</evidence>